<dbReference type="CDD" id="cd01143">
    <property type="entry name" value="YvrC"/>
    <property type="match status" value="1"/>
</dbReference>
<name>A0AAJ1WKE1_9BACI</name>
<accession>A0AAJ1WKE1</accession>
<dbReference type="AlphaFoldDB" id="A0AAJ1WKE1"/>
<keyword evidence="7" id="KW-1185">Reference proteome</keyword>
<protein>
    <submittedName>
        <fullName evidence="6">Iron complex transport system substrate-binding protein</fullName>
    </submittedName>
</protein>
<comment type="similarity">
    <text evidence="1">Belongs to the bacterial solute-binding protein 8 family.</text>
</comment>
<keyword evidence="2 4" id="KW-0732">Signal</keyword>
<feature type="coiled-coil region" evidence="3">
    <location>
        <begin position="172"/>
        <end position="203"/>
    </location>
</feature>
<dbReference type="EMBL" id="JAUSUC010000048">
    <property type="protein sequence ID" value="MDQ0216423.1"/>
    <property type="molecule type" value="Genomic_DNA"/>
</dbReference>
<evidence type="ECO:0000313" key="7">
    <source>
        <dbReference type="Proteomes" id="UP001237207"/>
    </source>
</evidence>
<proteinExistence type="inferred from homology"/>
<evidence type="ECO:0000313" key="6">
    <source>
        <dbReference type="EMBL" id="MDQ0216423.1"/>
    </source>
</evidence>
<evidence type="ECO:0000256" key="4">
    <source>
        <dbReference type="SAM" id="SignalP"/>
    </source>
</evidence>
<dbReference type="InterPro" id="IPR002491">
    <property type="entry name" value="ABC_transptr_periplasmic_BD"/>
</dbReference>
<dbReference type="GO" id="GO:0071281">
    <property type="term" value="P:cellular response to iron ion"/>
    <property type="evidence" value="ECO:0007669"/>
    <property type="project" value="TreeGrafter"/>
</dbReference>
<feature type="chain" id="PRO_5042524244" evidence="4">
    <location>
        <begin position="20"/>
        <end position="322"/>
    </location>
</feature>
<reference evidence="6" key="1">
    <citation type="submission" date="2023-07" db="EMBL/GenBank/DDBJ databases">
        <title>Genomic Encyclopedia of Type Strains, Phase IV (KMG-IV): sequencing the most valuable type-strain genomes for metagenomic binning, comparative biology and taxonomic classification.</title>
        <authorList>
            <person name="Goeker M."/>
        </authorList>
    </citation>
    <scope>NUCLEOTIDE SEQUENCE</scope>
    <source>
        <strain evidence="6">DSM 23947</strain>
    </source>
</reference>
<evidence type="ECO:0000256" key="1">
    <source>
        <dbReference type="ARBA" id="ARBA00008814"/>
    </source>
</evidence>
<dbReference type="FunFam" id="3.40.50.1980:FF:000035">
    <property type="entry name" value="Iron ABC transporter substrate-binding protein"/>
    <property type="match status" value="1"/>
</dbReference>
<dbReference type="PROSITE" id="PS51257">
    <property type="entry name" value="PROKAR_LIPOPROTEIN"/>
    <property type="match status" value="1"/>
</dbReference>
<dbReference type="NCBIfam" id="NF038402">
    <property type="entry name" value="TroA_like"/>
    <property type="match status" value="1"/>
</dbReference>
<dbReference type="Pfam" id="PF01497">
    <property type="entry name" value="Peripla_BP_2"/>
    <property type="match status" value="1"/>
</dbReference>
<keyword evidence="3" id="KW-0175">Coiled coil</keyword>
<dbReference type="InterPro" id="IPR050902">
    <property type="entry name" value="ABC_Transporter_SBP"/>
</dbReference>
<dbReference type="SUPFAM" id="SSF53807">
    <property type="entry name" value="Helical backbone' metal receptor"/>
    <property type="match status" value="1"/>
</dbReference>
<dbReference type="PANTHER" id="PTHR30535:SF34">
    <property type="entry name" value="MOLYBDATE-BINDING PROTEIN MOLA"/>
    <property type="match status" value="1"/>
</dbReference>
<evidence type="ECO:0000256" key="3">
    <source>
        <dbReference type="SAM" id="Coils"/>
    </source>
</evidence>
<organism evidence="6 7">
    <name type="scientific">Oikeobacillus pervagus</name>
    <dbReference type="NCBI Taxonomy" id="1325931"/>
    <lineage>
        <taxon>Bacteria</taxon>
        <taxon>Bacillati</taxon>
        <taxon>Bacillota</taxon>
        <taxon>Bacilli</taxon>
        <taxon>Bacillales</taxon>
        <taxon>Bacillaceae</taxon>
        <taxon>Oikeobacillus</taxon>
    </lineage>
</organism>
<dbReference type="PANTHER" id="PTHR30535">
    <property type="entry name" value="VITAMIN B12-BINDING PROTEIN"/>
    <property type="match status" value="1"/>
</dbReference>
<sequence>MKKLLSLLFSVFLVTGLLAACGTDQAKPEPKENKQVDEQATSTFPVKVKDATGKVLEIEKQPKRIIPLIPSNTEIAFSLGLDKEIVGVTDNDTYPEQVKDIEKVGGLEINLEKIVALKPDLVLAHNSNAHNSKEGFKQMEEAGIQVLVVNDAKNFDEVYESIEMIGKATGKVKEADTLIDDMKADLEKIKEKATEIKDDEKKRVMIEISPAPEIYAAGKNTFMQEMLDIIHAENVVEQEGWPQLNQEAIIEMDPDVIVATHGFYTKNPIEKILSRKGWEDMKAIKNKQVFEVHADLVNRTGPRLIEGVEELAKAIYPDVFAE</sequence>
<evidence type="ECO:0000259" key="5">
    <source>
        <dbReference type="PROSITE" id="PS50983"/>
    </source>
</evidence>
<gene>
    <name evidence="6" type="ORF">J2S13_002882</name>
</gene>
<evidence type="ECO:0000256" key="2">
    <source>
        <dbReference type="ARBA" id="ARBA00022729"/>
    </source>
</evidence>
<dbReference type="Gene3D" id="3.40.50.1980">
    <property type="entry name" value="Nitrogenase molybdenum iron protein domain"/>
    <property type="match status" value="2"/>
</dbReference>
<comment type="caution">
    <text evidence="6">The sequence shown here is derived from an EMBL/GenBank/DDBJ whole genome shotgun (WGS) entry which is preliminary data.</text>
</comment>
<feature type="domain" description="Fe/B12 periplasmic-binding" evidence="5">
    <location>
        <begin position="64"/>
        <end position="319"/>
    </location>
</feature>
<dbReference type="Proteomes" id="UP001237207">
    <property type="component" value="Unassembled WGS sequence"/>
</dbReference>
<feature type="signal peptide" evidence="4">
    <location>
        <begin position="1"/>
        <end position="19"/>
    </location>
</feature>
<dbReference type="InterPro" id="IPR054828">
    <property type="entry name" value="Vit_B12_bind_prot"/>
</dbReference>
<dbReference type="PROSITE" id="PS50983">
    <property type="entry name" value="FE_B12_PBP"/>
    <property type="match status" value="1"/>
</dbReference>
<dbReference type="RefSeq" id="WP_307258457.1">
    <property type="nucleotide sequence ID" value="NZ_JAUSUC010000048.1"/>
</dbReference>